<dbReference type="EMBL" id="DXEM01000031">
    <property type="protein sequence ID" value="HIX68387.1"/>
    <property type="molecule type" value="Genomic_DNA"/>
</dbReference>
<evidence type="ECO:0000313" key="2">
    <source>
        <dbReference type="Proteomes" id="UP000886721"/>
    </source>
</evidence>
<dbReference type="InterPro" id="IPR003772">
    <property type="entry name" value="YceD"/>
</dbReference>
<protein>
    <submittedName>
        <fullName evidence="1">DUF177 domain-containing protein</fullName>
    </submittedName>
</protein>
<organism evidence="1 2">
    <name type="scientific">Candidatus Anaerostipes excrementavium</name>
    <dbReference type="NCBI Taxonomy" id="2838463"/>
    <lineage>
        <taxon>Bacteria</taxon>
        <taxon>Bacillati</taxon>
        <taxon>Bacillota</taxon>
        <taxon>Clostridia</taxon>
        <taxon>Lachnospirales</taxon>
        <taxon>Lachnospiraceae</taxon>
        <taxon>Anaerostipes</taxon>
    </lineage>
</organism>
<dbReference type="Pfam" id="PF02620">
    <property type="entry name" value="YceD"/>
    <property type="match status" value="1"/>
</dbReference>
<dbReference type="PANTHER" id="PTHR34374:SF1">
    <property type="entry name" value="LARGE RIBOSOMAL RNA SUBUNIT ACCUMULATION PROTEIN YCED HOMOLOG 1, CHLOROPLASTIC"/>
    <property type="match status" value="1"/>
</dbReference>
<dbReference type="PANTHER" id="PTHR34374">
    <property type="entry name" value="LARGE RIBOSOMAL RNA SUBUNIT ACCUMULATION PROTEIN YCED HOMOLOG 1, CHLOROPLASTIC"/>
    <property type="match status" value="1"/>
</dbReference>
<dbReference type="Proteomes" id="UP000886721">
    <property type="component" value="Unassembled WGS sequence"/>
</dbReference>
<reference evidence="1" key="1">
    <citation type="journal article" date="2021" name="PeerJ">
        <title>Extensive microbial diversity within the chicken gut microbiome revealed by metagenomics and culture.</title>
        <authorList>
            <person name="Gilroy R."/>
            <person name="Ravi A."/>
            <person name="Getino M."/>
            <person name="Pursley I."/>
            <person name="Horton D.L."/>
            <person name="Alikhan N.F."/>
            <person name="Baker D."/>
            <person name="Gharbi K."/>
            <person name="Hall N."/>
            <person name="Watson M."/>
            <person name="Adriaenssens E.M."/>
            <person name="Foster-Nyarko E."/>
            <person name="Jarju S."/>
            <person name="Secka A."/>
            <person name="Antonio M."/>
            <person name="Oren A."/>
            <person name="Chaudhuri R.R."/>
            <person name="La Ragione R."/>
            <person name="Hildebrand F."/>
            <person name="Pallen M.J."/>
        </authorList>
    </citation>
    <scope>NUCLEOTIDE SEQUENCE</scope>
    <source>
        <strain evidence="1">CHK191-13928</strain>
    </source>
</reference>
<comment type="caution">
    <text evidence="1">The sequence shown here is derived from an EMBL/GenBank/DDBJ whole genome shotgun (WGS) entry which is preliminary data.</text>
</comment>
<proteinExistence type="predicted"/>
<gene>
    <name evidence="1" type="ORF">H9735_09775</name>
</gene>
<sequence>MKIQLSKAISVKDYTEEVEAGIDMDEIVLKGESYPIRKKQPFSVVLRNEGKSAVSIRFKTELVLGIPCSRCLEEVPYEVSLDYEGKADLDHPAEDEDLISDIEEKELDLDMLIFDEVVPQLPTRVLCREDCKGLCPVCGTNLNEKECGCDRTVADPRMAAIQDIFKNFKEV</sequence>
<accession>A0A9D1WWF2</accession>
<evidence type="ECO:0000313" key="1">
    <source>
        <dbReference type="EMBL" id="HIX68387.1"/>
    </source>
</evidence>
<dbReference type="AlphaFoldDB" id="A0A9D1WWF2"/>
<name>A0A9D1WWF2_9FIRM</name>
<reference evidence="1" key="2">
    <citation type="submission" date="2021-04" db="EMBL/GenBank/DDBJ databases">
        <authorList>
            <person name="Gilroy R."/>
        </authorList>
    </citation>
    <scope>NUCLEOTIDE SEQUENCE</scope>
    <source>
        <strain evidence="1">CHK191-13928</strain>
    </source>
</reference>